<evidence type="ECO:0000259" key="2">
    <source>
        <dbReference type="Pfam" id="PF21455"/>
    </source>
</evidence>
<dbReference type="OrthoDB" id="5418995at2"/>
<dbReference type="RefSeq" id="WP_080806653.1">
    <property type="nucleotide sequence ID" value="NZ_LT828554.1"/>
</dbReference>
<accession>A0A1W1HAY0</accession>
<protein>
    <submittedName>
        <fullName evidence="3">FAD dependent oxidoreductase</fullName>
    </submittedName>
</protein>
<dbReference type="Proteomes" id="UP000191931">
    <property type="component" value="Unassembled WGS sequence"/>
</dbReference>
<reference evidence="3 4" key="1">
    <citation type="submission" date="2017-03" db="EMBL/GenBank/DDBJ databases">
        <authorList>
            <person name="Afonso C.L."/>
            <person name="Miller P.J."/>
            <person name="Scott M.A."/>
            <person name="Spackman E."/>
            <person name="Goraichik I."/>
            <person name="Dimitrov K.M."/>
            <person name="Suarez D.L."/>
            <person name="Swayne D.E."/>
        </authorList>
    </citation>
    <scope>NUCLEOTIDE SEQUENCE [LARGE SCALE GENOMIC DNA]</scope>
    <source>
        <strain evidence="3">PRJEB14757</strain>
    </source>
</reference>
<dbReference type="Gene3D" id="3.40.50.12150">
    <property type="match status" value="1"/>
</dbReference>
<gene>
    <name evidence="3" type="ORF">MTBBW1_1880030</name>
</gene>
<feature type="domain" description="Alanine dehydrogenase/pyridine nucleotide transhydrogenase NAD(H)-binding" evidence="1">
    <location>
        <begin position="168"/>
        <end position="250"/>
    </location>
</feature>
<name>A0A1W1HAY0_9BACT</name>
<keyword evidence="4" id="KW-1185">Reference proteome</keyword>
<dbReference type="InterPro" id="IPR007698">
    <property type="entry name" value="AlaDH/PNT_NAD(H)-bd"/>
</dbReference>
<proteinExistence type="predicted"/>
<evidence type="ECO:0000259" key="1">
    <source>
        <dbReference type="Pfam" id="PF01262"/>
    </source>
</evidence>
<dbReference type="Gene3D" id="3.40.50.720">
    <property type="entry name" value="NAD(P)-binding Rossmann-like Domain"/>
    <property type="match status" value="1"/>
</dbReference>
<evidence type="ECO:0000313" key="3">
    <source>
        <dbReference type="EMBL" id="SLM29593.1"/>
    </source>
</evidence>
<organism evidence="3 4">
    <name type="scientific">Desulfamplus magnetovallimortis</name>
    <dbReference type="NCBI Taxonomy" id="1246637"/>
    <lineage>
        <taxon>Bacteria</taxon>
        <taxon>Pseudomonadati</taxon>
        <taxon>Thermodesulfobacteriota</taxon>
        <taxon>Desulfobacteria</taxon>
        <taxon>Desulfobacterales</taxon>
        <taxon>Desulfobacteraceae</taxon>
        <taxon>Desulfamplus</taxon>
    </lineage>
</organism>
<dbReference type="STRING" id="1246637.MTBBW1_1880030"/>
<dbReference type="SUPFAM" id="SSF51735">
    <property type="entry name" value="NAD(P)-binding Rossmann-fold domains"/>
    <property type="match status" value="1"/>
</dbReference>
<evidence type="ECO:0000313" key="4">
    <source>
        <dbReference type="Proteomes" id="UP000191931"/>
    </source>
</evidence>
<dbReference type="Pfam" id="PF01262">
    <property type="entry name" value="AlaDh_PNT_C"/>
    <property type="match status" value="1"/>
</dbReference>
<dbReference type="Pfam" id="PF21455">
    <property type="entry name" value="PylD_N"/>
    <property type="match status" value="1"/>
</dbReference>
<dbReference type="EMBL" id="FWEV01000099">
    <property type="protein sequence ID" value="SLM29593.1"/>
    <property type="molecule type" value="Genomic_DNA"/>
</dbReference>
<dbReference type="InterPro" id="IPR036291">
    <property type="entry name" value="NAD(P)-bd_dom_sf"/>
</dbReference>
<dbReference type="AlphaFoldDB" id="A0A1W1HAY0"/>
<sequence length="308" mass="33576">MTRLKSTDIEDIETGLESYDRSLFAKTGCNLAEIAMTANSYDYEKNEGYFNGKNIKNFNIKVVPVTAGLGIISTFSETVCAILKHIGFKASVTKNKDSSGIAEAFEDEADAIMMSDDNRFVGINLNTRKVVDNSEATGRAFSTALALMAKGFEREDVMMAKGLKRANVIMAKKVARTNVLVMGCGPVGQSAAETLINLGAKITLYDIAEKKAQLLKSKINKNFLHNHKNHIEVATDIKKELANHRLIIEATPVDDTIGKEFIYPETLVAAPGVPLGLSIEALNAIPENHLIHDKLELGVAVMGFSLLR</sequence>
<dbReference type="InterPro" id="IPR048757">
    <property type="entry name" value="PylD_N"/>
</dbReference>
<feature type="domain" description="Pyrrolysine biosynthesis protein PylD N-terminal" evidence="2">
    <location>
        <begin position="9"/>
        <end position="131"/>
    </location>
</feature>